<keyword evidence="3" id="KW-1185">Reference proteome</keyword>
<comment type="caution">
    <text evidence="2">The sequence shown here is derived from an EMBL/GenBank/DDBJ whole genome shotgun (WGS) entry which is preliminary data.</text>
</comment>
<dbReference type="AlphaFoldDB" id="A0AAV8SSY8"/>
<dbReference type="Proteomes" id="UP001159364">
    <property type="component" value="Linkage Group LG09"/>
</dbReference>
<evidence type="ECO:0000256" key="1">
    <source>
        <dbReference type="SAM" id="MobiDB-lite"/>
    </source>
</evidence>
<name>A0AAV8SSY8_9ROSI</name>
<evidence type="ECO:0000313" key="3">
    <source>
        <dbReference type="Proteomes" id="UP001159364"/>
    </source>
</evidence>
<dbReference type="EMBL" id="JAIWQS010000009">
    <property type="protein sequence ID" value="KAJ8755079.1"/>
    <property type="molecule type" value="Genomic_DNA"/>
</dbReference>
<organism evidence="2 3">
    <name type="scientific">Erythroxylum novogranatense</name>
    <dbReference type="NCBI Taxonomy" id="1862640"/>
    <lineage>
        <taxon>Eukaryota</taxon>
        <taxon>Viridiplantae</taxon>
        <taxon>Streptophyta</taxon>
        <taxon>Embryophyta</taxon>
        <taxon>Tracheophyta</taxon>
        <taxon>Spermatophyta</taxon>
        <taxon>Magnoliopsida</taxon>
        <taxon>eudicotyledons</taxon>
        <taxon>Gunneridae</taxon>
        <taxon>Pentapetalae</taxon>
        <taxon>rosids</taxon>
        <taxon>fabids</taxon>
        <taxon>Malpighiales</taxon>
        <taxon>Erythroxylaceae</taxon>
        <taxon>Erythroxylum</taxon>
    </lineage>
</organism>
<evidence type="ECO:0000313" key="2">
    <source>
        <dbReference type="EMBL" id="KAJ8755079.1"/>
    </source>
</evidence>
<protein>
    <submittedName>
        <fullName evidence="2">Uncharacterized protein</fullName>
    </submittedName>
</protein>
<reference evidence="2 3" key="1">
    <citation type="submission" date="2021-09" db="EMBL/GenBank/DDBJ databases">
        <title>Genomic insights and catalytic innovation underlie evolution of tropane alkaloids biosynthesis.</title>
        <authorList>
            <person name="Wang Y.-J."/>
            <person name="Tian T."/>
            <person name="Huang J.-P."/>
            <person name="Huang S.-X."/>
        </authorList>
    </citation>
    <scope>NUCLEOTIDE SEQUENCE [LARGE SCALE GENOMIC DNA]</scope>
    <source>
        <strain evidence="2">KIB-2018</strain>
        <tissue evidence="2">Leaf</tissue>
    </source>
</reference>
<feature type="region of interest" description="Disordered" evidence="1">
    <location>
        <begin position="49"/>
        <end position="68"/>
    </location>
</feature>
<gene>
    <name evidence="2" type="ORF">K2173_016711</name>
</gene>
<accession>A0AAV8SSY8</accession>
<sequence length="68" mass="7660">MDLDESHVPALPKTCWIKQVLGSIPFASGQELNSPRRLVKHSRAELLNEDKNQIKKSSGRCIHPTDTH</sequence>
<proteinExistence type="predicted"/>